<feature type="domain" description="Zinc finger DksA/TraR C4-type" evidence="5">
    <location>
        <begin position="79"/>
        <end position="112"/>
    </location>
</feature>
<dbReference type="Pfam" id="PF01258">
    <property type="entry name" value="zf-dskA_traR"/>
    <property type="match status" value="1"/>
</dbReference>
<keyword evidence="7" id="KW-1185">Reference proteome</keyword>
<organism evidence="6 7">
    <name type="scientific">Paractinoplanes atraurantiacus</name>
    <dbReference type="NCBI Taxonomy" id="1036182"/>
    <lineage>
        <taxon>Bacteria</taxon>
        <taxon>Bacillati</taxon>
        <taxon>Actinomycetota</taxon>
        <taxon>Actinomycetes</taxon>
        <taxon>Micromonosporales</taxon>
        <taxon>Micromonosporaceae</taxon>
        <taxon>Paractinoplanes</taxon>
    </lineage>
</organism>
<dbReference type="PROSITE" id="PS51128">
    <property type="entry name" value="ZF_DKSA_2"/>
    <property type="match status" value="1"/>
</dbReference>
<keyword evidence="1" id="KW-0479">Metal-binding</keyword>
<evidence type="ECO:0000256" key="1">
    <source>
        <dbReference type="ARBA" id="ARBA00022723"/>
    </source>
</evidence>
<evidence type="ECO:0000259" key="5">
    <source>
        <dbReference type="Pfam" id="PF01258"/>
    </source>
</evidence>
<evidence type="ECO:0000256" key="4">
    <source>
        <dbReference type="PROSITE-ProRule" id="PRU00510"/>
    </source>
</evidence>
<accession>A0A285GN26</accession>
<dbReference type="Gene3D" id="1.20.120.910">
    <property type="entry name" value="DksA, coiled-coil domain"/>
    <property type="match status" value="1"/>
</dbReference>
<dbReference type="AlphaFoldDB" id="A0A285GN26"/>
<evidence type="ECO:0000256" key="3">
    <source>
        <dbReference type="ARBA" id="ARBA00022833"/>
    </source>
</evidence>
<keyword evidence="3" id="KW-0862">Zinc</keyword>
<proteinExistence type="predicted"/>
<sequence>MTTTLHHAPPEAPAEPMELFRIMLEDEFAAETTRLTQLTVCARRPRHGGYDPRILDGLITSARQRIAATAHALRRMSEGTYGVCATCDKPIPLGRLHIAPTAAHCARCAPARDRS</sequence>
<dbReference type="InterPro" id="IPR000962">
    <property type="entry name" value="Znf_DskA_TraR"/>
</dbReference>
<dbReference type="SUPFAM" id="SSF57716">
    <property type="entry name" value="Glucocorticoid receptor-like (DNA-binding domain)"/>
    <property type="match status" value="1"/>
</dbReference>
<gene>
    <name evidence="6" type="ORF">SAMN05421748_102252</name>
</gene>
<keyword evidence="2" id="KW-0863">Zinc-finger</keyword>
<dbReference type="PANTHER" id="PTHR33823">
    <property type="entry name" value="RNA POLYMERASE-BINDING TRANSCRIPTION FACTOR DKSA-RELATED"/>
    <property type="match status" value="1"/>
</dbReference>
<evidence type="ECO:0000313" key="6">
    <source>
        <dbReference type="EMBL" id="SNY24865.1"/>
    </source>
</evidence>
<feature type="zinc finger region" description="dksA C4-type" evidence="4">
    <location>
        <begin position="84"/>
        <end position="108"/>
    </location>
</feature>
<reference evidence="6 7" key="1">
    <citation type="submission" date="2017-09" db="EMBL/GenBank/DDBJ databases">
        <authorList>
            <person name="Ehlers B."/>
            <person name="Leendertz F.H."/>
        </authorList>
    </citation>
    <scope>NUCLEOTIDE SEQUENCE [LARGE SCALE GENOMIC DNA]</scope>
    <source>
        <strain evidence="6 7">CGMCC 4.6857</strain>
    </source>
</reference>
<evidence type="ECO:0000256" key="2">
    <source>
        <dbReference type="ARBA" id="ARBA00022771"/>
    </source>
</evidence>
<dbReference type="PANTHER" id="PTHR33823:SF4">
    <property type="entry name" value="GENERAL STRESS PROTEIN 16O"/>
    <property type="match status" value="1"/>
</dbReference>
<protein>
    <submittedName>
        <fullName evidence="6">DksA/traR C4-type zinc finger</fullName>
    </submittedName>
</protein>
<dbReference type="Proteomes" id="UP000219612">
    <property type="component" value="Unassembled WGS sequence"/>
</dbReference>
<evidence type="ECO:0000313" key="7">
    <source>
        <dbReference type="Proteomes" id="UP000219612"/>
    </source>
</evidence>
<dbReference type="EMBL" id="OBDY01000002">
    <property type="protein sequence ID" value="SNY24865.1"/>
    <property type="molecule type" value="Genomic_DNA"/>
</dbReference>
<dbReference type="GO" id="GO:0008270">
    <property type="term" value="F:zinc ion binding"/>
    <property type="evidence" value="ECO:0007669"/>
    <property type="project" value="UniProtKB-KW"/>
</dbReference>
<name>A0A285GN26_9ACTN</name>